<dbReference type="SUPFAM" id="SSF58104">
    <property type="entry name" value="Methyl-accepting chemotaxis protein (MCP) signaling domain"/>
    <property type="match status" value="1"/>
</dbReference>
<evidence type="ECO:0000313" key="4">
    <source>
        <dbReference type="EMBL" id="OIQ89170.1"/>
    </source>
</evidence>
<reference evidence="4" key="1">
    <citation type="submission" date="2016-10" db="EMBL/GenBank/DDBJ databases">
        <title>Sequence of Gallionella enrichment culture.</title>
        <authorList>
            <person name="Poehlein A."/>
            <person name="Muehling M."/>
            <person name="Daniel R."/>
        </authorList>
    </citation>
    <scope>NUCLEOTIDE SEQUENCE</scope>
</reference>
<dbReference type="EMBL" id="MLJW01000341">
    <property type="protein sequence ID" value="OIQ89170.1"/>
    <property type="molecule type" value="Genomic_DNA"/>
</dbReference>
<dbReference type="PANTHER" id="PTHR32089">
    <property type="entry name" value="METHYL-ACCEPTING CHEMOTAXIS PROTEIN MCPB"/>
    <property type="match status" value="1"/>
</dbReference>
<dbReference type="InterPro" id="IPR000014">
    <property type="entry name" value="PAS"/>
</dbReference>
<dbReference type="GO" id="GO:0004888">
    <property type="term" value="F:transmembrane signaling receptor activity"/>
    <property type="evidence" value="ECO:0007669"/>
    <property type="project" value="InterPro"/>
</dbReference>
<protein>
    <submittedName>
        <fullName evidence="4">Methyl-accepting chemotaxis protein McpS</fullName>
    </submittedName>
</protein>
<dbReference type="Pfam" id="PF00015">
    <property type="entry name" value="MCPsignal"/>
    <property type="match status" value="1"/>
</dbReference>
<name>A0A1J5R116_9ZZZZ</name>
<dbReference type="InterPro" id="IPR013655">
    <property type="entry name" value="PAS_fold_3"/>
</dbReference>
<dbReference type="InterPro" id="IPR004089">
    <property type="entry name" value="MCPsignal_dom"/>
</dbReference>
<dbReference type="SMART" id="SM00086">
    <property type="entry name" value="PAC"/>
    <property type="match status" value="2"/>
</dbReference>
<dbReference type="PRINTS" id="PR00260">
    <property type="entry name" value="CHEMTRNSDUCR"/>
</dbReference>
<evidence type="ECO:0000256" key="1">
    <source>
        <dbReference type="ARBA" id="ARBA00023224"/>
    </source>
</evidence>
<dbReference type="CDD" id="cd00130">
    <property type="entry name" value="PAS"/>
    <property type="match status" value="2"/>
</dbReference>
<dbReference type="Gene3D" id="3.30.450.20">
    <property type="entry name" value="PAS domain"/>
    <property type="match status" value="2"/>
</dbReference>
<sequence length="499" mass="52723">MVGRYDSDDLMSLLSRHAGVGLWDAILHQGDPMHANSKWRWSEEFRRLLGFAQGDTAGFPDVVGSWADRLHPEDAPPTFAAFGACLADRSGRTGYDVVYRLKMKDGAYRWFRAIGGVARNADGVAARACGALIDVDAQKNEEERSSLLGRYSGIGLWDAVLFQGDPMHANSKWTWSPEFRRLLGFSHSDTAGFPDLVGSWADRLHPEDAAATFAAFGACLADRSGRTGYDVVYRLKMKDGAYRWFRAIGGVARHADGVAARACGSLIDVHAEKVAAIDHQNSESQRRKEIVELAGSLESSVAAAADRATSSAQTVAAAAEELSTSISEISRRVDSAAQASTKASDDASQANATVQALVAAADRIGVVVKLINDIAAQTNLLALNATIEAARAGEAGKGFAVVAGEVKGLANQTAKATDEITAQIASVQGEAQRAVAAISGIEKTTQGVREISAGIAAAVSQQDAATREIAKRVGEVVEEIANVSTTIGKLAGDISATHR</sequence>
<feature type="domain" description="Methyl-accepting transducer" evidence="3">
    <location>
        <begin position="262"/>
        <end position="499"/>
    </location>
</feature>
<dbReference type="GO" id="GO:0006935">
    <property type="term" value="P:chemotaxis"/>
    <property type="evidence" value="ECO:0007669"/>
    <property type="project" value="InterPro"/>
</dbReference>
<dbReference type="Gene3D" id="1.10.287.950">
    <property type="entry name" value="Methyl-accepting chemotaxis protein"/>
    <property type="match status" value="1"/>
</dbReference>
<dbReference type="PROSITE" id="PS50111">
    <property type="entry name" value="CHEMOTAXIS_TRANSDUC_2"/>
    <property type="match status" value="1"/>
</dbReference>
<proteinExistence type="inferred from homology"/>
<dbReference type="SMART" id="SM00283">
    <property type="entry name" value="MA"/>
    <property type="match status" value="1"/>
</dbReference>
<comment type="similarity">
    <text evidence="2">Belongs to the methyl-accepting chemotaxis (MCP) protein family.</text>
</comment>
<dbReference type="AlphaFoldDB" id="A0A1J5R116"/>
<organism evidence="4">
    <name type="scientific">mine drainage metagenome</name>
    <dbReference type="NCBI Taxonomy" id="410659"/>
    <lineage>
        <taxon>unclassified sequences</taxon>
        <taxon>metagenomes</taxon>
        <taxon>ecological metagenomes</taxon>
    </lineage>
</organism>
<dbReference type="GO" id="GO:0016020">
    <property type="term" value="C:membrane"/>
    <property type="evidence" value="ECO:0007669"/>
    <property type="project" value="InterPro"/>
</dbReference>
<dbReference type="Pfam" id="PF08447">
    <property type="entry name" value="PAS_3"/>
    <property type="match status" value="2"/>
</dbReference>
<accession>A0A1J5R116</accession>
<dbReference type="GO" id="GO:0007165">
    <property type="term" value="P:signal transduction"/>
    <property type="evidence" value="ECO:0007669"/>
    <property type="project" value="UniProtKB-KW"/>
</dbReference>
<dbReference type="InterPro" id="IPR035965">
    <property type="entry name" value="PAS-like_dom_sf"/>
</dbReference>
<keyword evidence="1" id="KW-0807">Transducer</keyword>
<gene>
    <name evidence="4" type="primary">mcpS_5</name>
    <name evidence="4" type="ORF">GALL_289510</name>
</gene>
<dbReference type="InterPro" id="IPR004090">
    <property type="entry name" value="Chemotax_Me-accpt_rcpt"/>
</dbReference>
<dbReference type="SUPFAM" id="SSF55785">
    <property type="entry name" value="PYP-like sensor domain (PAS domain)"/>
    <property type="match status" value="2"/>
</dbReference>
<dbReference type="InterPro" id="IPR001610">
    <property type="entry name" value="PAC"/>
</dbReference>
<evidence type="ECO:0000256" key="2">
    <source>
        <dbReference type="ARBA" id="ARBA00029447"/>
    </source>
</evidence>
<comment type="caution">
    <text evidence="4">The sequence shown here is derived from an EMBL/GenBank/DDBJ whole genome shotgun (WGS) entry which is preliminary data.</text>
</comment>
<dbReference type="PANTHER" id="PTHR32089:SF112">
    <property type="entry name" value="LYSOZYME-LIKE PROTEIN-RELATED"/>
    <property type="match status" value="1"/>
</dbReference>
<evidence type="ECO:0000259" key="3">
    <source>
        <dbReference type="PROSITE" id="PS50111"/>
    </source>
</evidence>